<name>A0A1H2V3K9_9PROT</name>
<dbReference type="Pfam" id="PF01764">
    <property type="entry name" value="Lipase_3"/>
    <property type="match status" value="1"/>
</dbReference>
<dbReference type="Gene3D" id="3.40.50.1820">
    <property type="entry name" value="alpha/beta hydrolase"/>
    <property type="match status" value="1"/>
</dbReference>
<protein>
    <submittedName>
        <fullName evidence="3">Lipase (Class 3)</fullName>
    </submittedName>
</protein>
<gene>
    <name evidence="3" type="ORF">SAMN05421882_101923</name>
</gene>
<evidence type="ECO:0000259" key="2">
    <source>
        <dbReference type="Pfam" id="PF01764"/>
    </source>
</evidence>
<feature type="domain" description="Fungal lipase-type" evidence="2">
    <location>
        <begin position="122"/>
        <end position="171"/>
    </location>
</feature>
<keyword evidence="1" id="KW-0732">Signal</keyword>
<feature type="chain" id="PRO_5010183481" evidence="1">
    <location>
        <begin position="22"/>
        <end position="278"/>
    </location>
</feature>
<reference evidence="3 4" key="1">
    <citation type="submission" date="2016-10" db="EMBL/GenBank/DDBJ databases">
        <authorList>
            <person name="de Groot N.N."/>
        </authorList>
    </citation>
    <scope>NUCLEOTIDE SEQUENCE [LARGE SCALE GENOMIC DNA]</scope>
    <source>
        <strain evidence="3 4">Nm110</strain>
    </source>
</reference>
<accession>A0A1H2V3K9</accession>
<evidence type="ECO:0000256" key="1">
    <source>
        <dbReference type="SAM" id="SignalP"/>
    </source>
</evidence>
<dbReference type="PROSITE" id="PS51257">
    <property type="entry name" value="PROKAR_LIPOPROTEIN"/>
    <property type="match status" value="1"/>
</dbReference>
<evidence type="ECO:0000313" key="4">
    <source>
        <dbReference type="Proteomes" id="UP000183454"/>
    </source>
</evidence>
<organism evidence="3 4">
    <name type="scientific">Nitrosomonas communis</name>
    <dbReference type="NCBI Taxonomy" id="44574"/>
    <lineage>
        <taxon>Bacteria</taxon>
        <taxon>Pseudomonadati</taxon>
        <taxon>Pseudomonadota</taxon>
        <taxon>Betaproteobacteria</taxon>
        <taxon>Nitrosomonadales</taxon>
        <taxon>Nitrosomonadaceae</taxon>
        <taxon>Nitrosomonas</taxon>
    </lineage>
</organism>
<dbReference type="InterPro" id="IPR002921">
    <property type="entry name" value="Fungal_lipase-type"/>
</dbReference>
<proteinExistence type="predicted"/>
<dbReference type="Proteomes" id="UP000183454">
    <property type="component" value="Unassembled WGS sequence"/>
</dbReference>
<feature type="signal peptide" evidence="1">
    <location>
        <begin position="1"/>
        <end position="21"/>
    </location>
</feature>
<dbReference type="InterPro" id="IPR029058">
    <property type="entry name" value="AB_hydrolase_fold"/>
</dbReference>
<dbReference type="GO" id="GO:0006629">
    <property type="term" value="P:lipid metabolic process"/>
    <property type="evidence" value="ECO:0007669"/>
    <property type="project" value="InterPro"/>
</dbReference>
<dbReference type="EMBL" id="FNNH01000019">
    <property type="protein sequence ID" value="SDW62539.1"/>
    <property type="molecule type" value="Genomic_DNA"/>
</dbReference>
<dbReference type="AlphaFoldDB" id="A0A1H2V3K9"/>
<evidence type="ECO:0000313" key="3">
    <source>
        <dbReference type="EMBL" id="SDW62539.1"/>
    </source>
</evidence>
<dbReference type="RefSeq" id="WP_074667018.1">
    <property type="nucleotide sequence ID" value="NZ_FNNH01000019.1"/>
</dbReference>
<dbReference type="SUPFAM" id="SSF53474">
    <property type="entry name" value="alpha/beta-Hydrolases"/>
    <property type="match status" value="1"/>
</dbReference>
<sequence length="278" mass="31481">MFRQKFIIFSAPIFLLLTACATPSDLIQKQATSHGFLNQHLTGKEFTLISYFNKSFCTENKIHIYIPDDGTPWNTRNSIAFDPTSRYSLLLDLMALDDTASQHLGRPCYLGQHQSEACHFLYWTYWRYSEAVVESMSYALQQQLTNYPDCKVTLIGYSGGGTLAMLIAPKLPHVKTVVTIAGNLDIDAWSELHSYTSLEGSLNPAALAPLPPHIKQLHLLGKADRNIPPTIVELTLQRQPEPQILHFEDFTHQCCWKKIWPSVLKIIDQMDGITSSQR</sequence>